<name>A0A9I9DC51_CUCME</name>
<dbReference type="AlphaFoldDB" id="A0A9I9DC51"/>
<feature type="region of interest" description="Disordered" evidence="1">
    <location>
        <begin position="1"/>
        <end position="64"/>
    </location>
</feature>
<organism evidence="2">
    <name type="scientific">Cucumis melo</name>
    <name type="common">Muskmelon</name>
    <dbReference type="NCBI Taxonomy" id="3656"/>
    <lineage>
        <taxon>Eukaryota</taxon>
        <taxon>Viridiplantae</taxon>
        <taxon>Streptophyta</taxon>
        <taxon>Embryophyta</taxon>
        <taxon>Tracheophyta</taxon>
        <taxon>Spermatophyta</taxon>
        <taxon>Magnoliopsida</taxon>
        <taxon>eudicotyledons</taxon>
        <taxon>Gunneridae</taxon>
        <taxon>Pentapetalae</taxon>
        <taxon>rosids</taxon>
        <taxon>fabids</taxon>
        <taxon>Cucurbitales</taxon>
        <taxon>Cucurbitaceae</taxon>
        <taxon>Benincaseae</taxon>
        <taxon>Cucumis</taxon>
    </lineage>
</organism>
<evidence type="ECO:0000256" key="1">
    <source>
        <dbReference type="SAM" id="MobiDB-lite"/>
    </source>
</evidence>
<evidence type="ECO:0008006" key="3">
    <source>
        <dbReference type="Google" id="ProtNLM"/>
    </source>
</evidence>
<accession>A0A9I9DC51</accession>
<protein>
    <recommendedName>
        <fullName evidence="3">Envelope-like protein</fullName>
    </recommendedName>
</protein>
<dbReference type="EnsemblPlants" id="MELO3C016489.2.1">
    <property type="protein sequence ID" value="MELO3C016489.2.1"/>
    <property type="gene ID" value="MELO3C016489.2"/>
</dbReference>
<feature type="compositionally biased region" description="Polar residues" evidence="1">
    <location>
        <begin position="51"/>
        <end position="61"/>
    </location>
</feature>
<proteinExistence type="predicted"/>
<feature type="compositionally biased region" description="Polar residues" evidence="1">
    <location>
        <begin position="156"/>
        <end position="178"/>
    </location>
</feature>
<evidence type="ECO:0000313" key="2">
    <source>
        <dbReference type="EnsemblPlants" id="MELO3C016489.2.1"/>
    </source>
</evidence>
<feature type="compositionally biased region" description="Polar residues" evidence="1">
    <location>
        <begin position="221"/>
        <end position="231"/>
    </location>
</feature>
<feature type="region of interest" description="Disordered" evidence="1">
    <location>
        <begin position="117"/>
        <end position="248"/>
    </location>
</feature>
<dbReference type="Gramene" id="MELO3C016489.2.1">
    <property type="protein sequence ID" value="MELO3C016489.2.1"/>
    <property type="gene ID" value="MELO3C016489.2"/>
</dbReference>
<feature type="compositionally biased region" description="Basic and acidic residues" evidence="1">
    <location>
        <begin position="117"/>
        <end position="132"/>
    </location>
</feature>
<sequence>MVNTRKGSYAAKSSEDDLEARISSPPMHNVRIKGHRFKSTPPQRPYRLSSEKSQANVSTNLHEPVPKKVVCRDRATIAEHAPGAPATHMFDMDSDDLDDVPLARLLKKTSIPDVAVERPIDPHVSDHSKENSSPEGVFVPTPSLQHISTVEPGPSLYSSLVQSSTPNTTSSGLNNDTASPPADETAAPKGGTDVHNDDDELEPIVPEVNTGEILVDVDVDVNNTSATSTKSPAFPEESWPAKKKSQQN</sequence>
<reference evidence="2" key="1">
    <citation type="submission" date="2023-03" db="UniProtKB">
        <authorList>
            <consortium name="EnsemblPlants"/>
        </authorList>
    </citation>
    <scope>IDENTIFICATION</scope>
</reference>